<dbReference type="InterPro" id="IPR002328">
    <property type="entry name" value="ADH_Zn_CS"/>
</dbReference>
<dbReference type="SUPFAM" id="SSF51735">
    <property type="entry name" value="NAD(P)-binding Rossmann-fold domains"/>
    <property type="match status" value="1"/>
</dbReference>
<evidence type="ECO:0000259" key="6">
    <source>
        <dbReference type="SMART" id="SM00829"/>
    </source>
</evidence>
<dbReference type="Pfam" id="PF00107">
    <property type="entry name" value="ADH_zinc_N"/>
    <property type="match status" value="1"/>
</dbReference>
<dbReference type="GO" id="GO:0008270">
    <property type="term" value="F:zinc ion binding"/>
    <property type="evidence" value="ECO:0007669"/>
    <property type="project" value="InterPro"/>
</dbReference>
<dbReference type="InterPro" id="IPR050129">
    <property type="entry name" value="Zn_alcohol_dh"/>
</dbReference>
<dbReference type="GO" id="GO:0016491">
    <property type="term" value="F:oxidoreductase activity"/>
    <property type="evidence" value="ECO:0007669"/>
    <property type="project" value="UniProtKB-KW"/>
</dbReference>
<dbReference type="PANTHER" id="PTHR43401:SF5">
    <property type="entry name" value="ALCOHOL DEHYDROGENASE-RELATED"/>
    <property type="match status" value="1"/>
</dbReference>
<dbReference type="InterPro" id="IPR020843">
    <property type="entry name" value="ER"/>
</dbReference>
<accession>A0A1C5K7K7</accession>
<dbReference type="AlphaFoldDB" id="A0A1C5K7K7"/>
<evidence type="ECO:0000313" key="7">
    <source>
        <dbReference type="EMBL" id="SCG78416.1"/>
    </source>
</evidence>
<comment type="similarity">
    <text evidence="5">Belongs to the zinc-containing alcohol dehydrogenase family.</text>
</comment>
<proteinExistence type="inferred from homology"/>
<keyword evidence="8" id="KW-1185">Reference proteome</keyword>
<reference evidence="8" key="1">
    <citation type="submission" date="2016-06" db="EMBL/GenBank/DDBJ databases">
        <authorList>
            <person name="Varghese N."/>
            <person name="Submissions Spin"/>
        </authorList>
    </citation>
    <scope>NUCLEOTIDE SEQUENCE [LARGE SCALE GENOMIC DNA]</scope>
    <source>
        <strain evidence="8">DSM 45647</strain>
    </source>
</reference>
<dbReference type="SUPFAM" id="SSF50129">
    <property type="entry name" value="GroES-like"/>
    <property type="match status" value="1"/>
</dbReference>
<evidence type="ECO:0000256" key="4">
    <source>
        <dbReference type="ARBA" id="ARBA00023002"/>
    </source>
</evidence>
<keyword evidence="2 5" id="KW-0479">Metal-binding</keyword>
<protein>
    <submittedName>
        <fullName evidence="7">Alcohol dehydrogenase</fullName>
    </submittedName>
</protein>
<dbReference type="CDD" id="cd08260">
    <property type="entry name" value="Zn_ADH6"/>
    <property type="match status" value="1"/>
</dbReference>
<gene>
    <name evidence="7" type="ORF">GA0070213_12117</name>
</gene>
<sequence>MRAVVFDEFGAWPEVRQVADPTPAPDGVVLRVGATGLCRSDWHGWQGHDPDIRLPHVPGHEFAGVVAAVGADVRGWRPGDRVTAPFVCACGRCPSCLAGDQQVCERQTQPGFTGWGSFAEYVAVRHADVNLVRLPDAVDDATAAALGCRFATAFRAVVAQGRVAAGEWVAVHGCGGVGLSAVMVAAASGARVVAVDVAPAALELARRSGAAICLDGSTLGGPAEVAAAVREATGGGAHLSLDALGSHATCVASIEGLRRRGRHVQVGLLPAARGRPALPMELVIAYELELRGSHGMPAHAYPELLRLVTAGVLRPGELVTGTVELAGAPAALATMDRPTTGGMRLIRP</sequence>
<dbReference type="InterPro" id="IPR036291">
    <property type="entry name" value="NAD(P)-bd_dom_sf"/>
</dbReference>
<evidence type="ECO:0000256" key="5">
    <source>
        <dbReference type="RuleBase" id="RU361277"/>
    </source>
</evidence>
<dbReference type="Gene3D" id="3.90.180.10">
    <property type="entry name" value="Medium-chain alcohol dehydrogenases, catalytic domain"/>
    <property type="match status" value="1"/>
</dbReference>
<dbReference type="SMART" id="SM00829">
    <property type="entry name" value="PKS_ER"/>
    <property type="match status" value="1"/>
</dbReference>
<organism evidence="7 8">
    <name type="scientific">Micromonospora humi</name>
    <dbReference type="NCBI Taxonomy" id="745366"/>
    <lineage>
        <taxon>Bacteria</taxon>
        <taxon>Bacillati</taxon>
        <taxon>Actinomycetota</taxon>
        <taxon>Actinomycetes</taxon>
        <taxon>Micromonosporales</taxon>
        <taxon>Micromonosporaceae</taxon>
        <taxon>Micromonospora</taxon>
    </lineage>
</organism>
<dbReference type="EMBL" id="FMDM01000021">
    <property type="protein sequence ID" value="SCG78416.1"/>
    <property type="molecule type" value="Genomic_DNA"/>
</dbReference>
<evidence type="ECO:0000256" key="3">
    <source>
        <dbReference type="ARBA" id="ARBA00022833"/>
    </source>
</evidence>
<dbReference type="OrthoDB" id="5295340at2"/>
<dbReference type="RefSeq" id="WP_091071436.1">
    <property type="nucleotide sequence ID" value="NZ_FMDM01000021.1"/>
</dbReference>
<keyword evidence="3 5" id="KW-0862">Zinc</keyword>
<name>A0A1C5K7K7_9ACTN</name>
<dbReference type="Pfam" id="PF08240">
    <property type="entry name" value="ADH_N"/>
    <property type="match status" value="1"/>
</dbReference>
<dbReference type="InterPro" id="IPR011032">
    <property type="entry name" value="GroES-like_sf"/>
</dbReference>
<evidence type="ECO:0000256" key="2">
    <source>
        <dbReference type="ARBA" id="ARBA00022723"/>
    </source>
</evidence>
<dbReference type="PROSITE" id="PS00059">
    <property type="entry name" value="ADH_ZINC"/>
    <property type="match status" value="1"/>
</dbReference>
<evidence type="ECO:0000313" key="8">
    <source>
        <dbReference type="Proteomes" id="UP000199360"/>
    </source>
</evidence>
<evidence type="ECO:0000256" key="1">
    <source>
        <dbReference type="ARBA" id="ARBA00001947"/>
    </source>
</evidence>
<dbReference type="PANTHER" id="PTHR43401">
    <property type="entry name" value="L-THREONINE 3-DEHYDROGENASE"/>
    <property type="match status" value="1"/>
</dbReference>
<dbReference type="InterPro" id="IPR013149">
    <property type="entry name" value="ADH-like_C"/>
</dbReference>
<comment type="cofactor">
    <cofactor evidence="1 5">
        <name>Zn(2+)</name>
        <dbReference type="ChEBI" id="CHEBI:29105"/>
    </cofactor>
</comment>
<dbReference type="STRING" id="745366.GA0070213_12117"/>
<feature type="domain" description="Enoyl reductase (ER)" evidence="6">
    <location>
        <begin position="10"/>
        <end position="346"/>
    </location>
</feature>
<keyword evidence="4" id="KW-0560">Oxidoreductase</keyword>
<dbReference type="Proteomes" id="UP000199360">
    <property type="component" value="Unassembled WGS sequence"/>
</dbReference>
<dbReference type="InterPro" id="IPR013154">
    <property type="entry name" value="ADH-like_N"/>
</dbReference>